<sequence>MSFSTYMWNKGEEGEIDSRNNDFDGENSYRSLSLSYGVLPSANGSYASDSTSEFFNGQVSSH</sequence>
<protein>
    <submittedName>
        <fullName evidence="2">REJ domain-containing protein</fullName>
    </submittedName>
</protein>
<name>A0A0M3HSP9_ASCLU</name>
<dbReference type="AlphaFoldDB" id="A0A0M3HSP9"/>
<reference evidence="2" key="1">
    <citation type="submission" date="2017-02" db="UniProtKB">
        <authorList>
            <consortium name="WormBaseParasite"/>
        </authorList>
    </citation>
    <scope>IDENTIFICATION</scope>
</reference>
<keyword evidence="1" id="KW-1185">Reference proteome</keyword>
<proteinExistence type="predicted"/>
<organism evidence="1 2">
    <name type="scientific">Ascaris lumbricoides</name>
    <name type="common">Giant roundworm</name>
    <dbReference type="NCBI Taxonomy" id="6252"/>
    <lineage>
        <taxon>Eukaryota</taxon>
        <taxon>Metazoa</taxon>
        <taxon>Ecdysozoa</taxon>
        <taxon>Nematoda</taxon>
        <taxon>Chromadorea</taxon>
        <taxon>Rhabditida</taxon>
        <taxon>Spirurina</taxon>
        <taxon>Ascaridomorpha</taxon>
        <taxon>Ascaridoidea</taxon>
        <taxon>Ascarididae</taxon>
        <taxon>Ascaris</taxon>
    </lineage>
</organism>
<evidence type="ECO:0000313" key="2">
    <source>
        <dbReference type="WBParaSite" id="ALUE_0000553001-mRNA-1"/>
    </source>
</evidence>
<dbReference type="Proteomes" id="UP000036681">
    <property type="component" value="Unplaced"/>
</dbReference>
<accession>A0A0M3HSP9</accession>
<dbReference type="WBParaSite" id="ALUE_0000553001-mRNA-1">
    <property type="protein sequence ID" value="ALUE_0000553001-mRNA-1"/>
    <property type="gene ID" value="ALUE_0000553001"/>
</dbReference>
<evidence type="ECO:0000313" key="1">
    <source>
        <dbReference type="Proteomes" id="UP000036681"/>
    </source>
</evidence>